<keyword evidence="2" id="KW-1003">Cell membrane</keyword>
<feature type="transmembrane region" description="Helical" evidence="7">
    <location>
        <begin position="312"/>
        <end position="330"/>
    </location>
</feature>
<dbReference type="GO" id="GO:0015658">
    <property type="term" value="F:branched-chain amino acid transmembrane transporter activity"/>
    <property type="evidence" value="ECO:0007669"/>
    <property type="project" value="InterPro"/>
</dbReference>
<evidence type="ECO:0000256" key="6">
    <source>
        <dbReference type="SAM" id="MobiDB-lite"/>
    </source>
</evidence>
<dbReference type="Pfam" id="PF02653">
    <property type="entry name" value="BPD_transp_2"/>
    <property type="match status" value="1"/>
</dbReference>
<dbReference type="EMBL" id="WBMS02000010">
    <property type="protein sequence ID" value="MWA01637.1"/>
    <property type="molecule type" value="Genomic_DNA"/>
</dbReference>
<feature type="transmembrane region" description="Helical" evidence="7">
    <location>
        <begin position="233"/>
        <end position="252"/>
    </location>
</feature>
<dbReference type="PANTHER" id="PTHR30482:SF10">
    <property type="entry name" value="HIGH-AFFINITY BRANCHED-CHAIN AMINO ACID TRANSPORT PROTEIN BRAE"/>
    <property type="match status" value="1"/>
</dbReference>
<evidence type="ECO:0000256" key="3">
    <source>
        <dbReference type="ARBA" id="ARBA00022692"/>
    </source>
</evidence>
<dbReference type="InterPro" id="IPR001851">
    <property type="entry name" value="ABC_transp_permease"/>
</dbReference>
<evidence type="ECO:0000313" key="9">
    <source>
        <dbReference type="Proteomes" id="UP000462055"/>
    </source>
</evidence>
<name>A0A6I4MCB8_9ACTN</name>
<feature type="transmembrane region" description="Helical" evidence="7">
    <location>
        <begin position="184"/>
        <end position="202"/>
    </location>
</feature>
<keyword evidence="3 7" id="KW-0812">Transmembrane</keyword>
<evidence type="ECO:0000256" key="2">
    <source>
        <dbReference type="ARBA" id="ARBA00022475"/>
    </source>
</evidence>
<keyword evidence="9" id="KW-1185">Reference proteome</keyword>
<feature type="transmembrane region" description="Helical" evidence="7">
    <location>
        <begin position="56"/>
        <end position="74"/>
    </location>
</feature>
<evidence type="ECO:0008006" key="10">
    <source>
        <dbReference type="Google" id="ProtNLM"/>
    </source>
</evidence>
<organism evidence="8 9">
    <name type="scientific">Actinomadura physcomitrii</name>
    <dbReference type="NCBI Taxonomy" id="2650748"/>
    <lineage>
        <taxon>Bacteria</taxon>
        <taxon>Bacillati</taxon>
        <taxon>Actinomycetota</taxon>
        <taxon>Actinomycetes</taxon>
        <taxon>Streptosporangiales</taxon>
        <taxon>Thermomonosporaceae</taxon>
        <taxon>Actinomadura</taxon>
    </lineage>
</organism>
<comment type="caution">
    <text evidence="8">The sequence shown here is derived from an EMBL/GenBank/DDBJ whole genome shotgun (WGS) entry which is preliminary data.</text>
</comment>
<dbReference type="Proteomes" id="UP000462055">
    <property type="component" value="Unassembled WGS sequence"/>
</dbReference>
<keyword evidence="4 7" id="KW-1133">Transmembrane helix</keyword>
<proteinExistence type="predicted"/>
<evidence type="ECO:0000256" key="1">
    <source>
        <dbReference type="ARBA" id="ARBA00004651"/>
    </source>
</evidence>
<feature type="transmembrane region" description="Helical" evidence="7">
    <location>
        <begin position="81"/>
        <end position="102"/>
    </location>
</feature>
<feature type="transmembrane region" description="Helical" evidence="7">
    <location>
        <begin position="30"/>
        <end position="50"/>
    </location>
</feature>
<evidence type="ECO:0000313" key="8">
    <source>
        <dbReference type="EMBL" id="MWA01637.1"/>
    </source>
</evidence>
<feature type="region of interest" description="Disordered" evidence="6">
    <location>
        <begin position="341"/>
        <end position="367"/>
    </location>
</feature>
<protein>
    <recommendedName>
        <fullName evidence="10">Branched-chain amino acid ABC transporter permease</fullName>
    </recommendedName>
</protein>
<gene>
    <name evidence="8" type="ORF">F8568_014875</name>
</gene>
<sequence>MRNAAVATYGHRRRATGARAVSALSVCRRFGLSGFLTSAVAVLAVAAPWIFSPYTLYLATLAAVYAFGAIAVNLATGYIGILSLAPAGFYAVGAYSAAVVGPHAGDDLIVVSGAAIVISAVLALVLALPVLRLKGIYLAIATFAFALVVQRIIVALDDITGGNVGKSIGTLKVVGWVVPNPTSLYFTVVVVLAIGLVFSFLLRSSASGRAMFMVRSDEAGAAVAGVNARRLKAVAFVLASVYCAVGGVLYGYVVGFVSPSNFDILLTIQFLAMAVIGGLARPAGPLIGSMFVVIVPSVLSAFQTWIPAVYGALIIVVILLMPGGIAGLGAQLGGALGRWRASHAPPSPEEDAEASSSLSITEKKAVR</sequence>
<keyword evidence="5 7" id="KW-0472">Membrane</keyword>
<evidence type="ECO:0000256" key="5">
    <source>
        <dbReference type="ARBA" id="ARBA00023136"/>
    </source>
</evidence>
<reference evidence="8" key="1">
    <citation type="submission" date="2019-12" db="EMBL/GenBank/DDBJ databases">
        <title>Actinomadura physcomitrii sp. nov., a novel actinomycete isolated from moss [Physcomitrium sphaericum (Ludw) Fuernr].</title>
        <authorList>
            <person name="Zhuang X."/>
        </authorList>
    </citation>
    <scope>NUCLEOTIDE SEQUENCE [LARGE SCALE GENOMIC DNA]</scope>
    <source>
        <strain evidence="8">LD22</strain>
    </source>
</reference>
<dbReference type="AlphaFoldDB" id="A0A6I4MCB8"/>
<dbReference type="PANTHER" id="PTHR30482">
    <property type="entry name" value="HIGH-AFFINITY BRANCHED-CHAIN AMINO ACID TRANSPORT SYSTEM PERMEASE"/>
    <property type="match status" value="1"/>
</dbReference>
<evidence type="ECO:0000256" key="4">
    <source>
        <dbReference type="ARBA" id="ARBA00022989"/>
    </source>
</evidence>
<comment type="subcellular location">
    <subcellularLocation>
        <location evidence="1">Cell membrane</location>
        <topology evidence="1">Multi-pass membrane protein</topology>
    </subcellularLocation>
</comment>
<feature type="transmembrane region" description="Helical" evidence="7">
    <location>
        <begin position="135"/>
        <end position="156"/>
    </location>
</feature>
<evidence type="ECO:0000256" key="7">
    <source>
        <dbReference type="SAM" id="Phobius"/>
    </source>
</evidence>
<dbReference type="InterPro" id="IPR043428">
    <property type="entry name" value="LivM-like"/>
</dbReference>
<dbReference type="GO" id="GO:0005886">
    <property type="term" value="C:plasma membrane"/>
    <property type="evidence" value="ECO:0007669"/>
    <property type="project" value="UniProtKB-SubCell"/>
</dbReference>
<feature type="transmembrane region" description="Helical" evidence="7">
    <location>
        <begin position="108"/>
        <end position="128"/>
    </location>
</feature>
<accession>A0A6I4MCB8</accession>
<dbReference type="CDD" id="cd06581">
    <property type="entry name" value="TM_PBP1_LivM_like"/>
    <property type="match status" value="1"/>
</dbReference>